<name>A0A5S3YZ69_9GAMM</name>
<dbReference type="PROSITE" id="PS50110">
    <property type="entry name" value="RESPONSE_REGULATORY"/>
    <property type="match status" value="1"/>
</dbReference>
<dbReference type="SUPFAM" id="SSF52172">
    <property type="entry name" value="CheY-like"/>
    <property type="match status" value="1"/>
</dbReference>
<proteinExistence type="predicted"/>
<keyword evidence="1 3" id="KW-0597">Phosphoprotein</keyword>
<evidence type="ECO:0000313" key="5">
    <source>
        <dbReference type="EMBL" id="TMP84970.1"/>
    </source>
</evidence>
<evidence type="ECO:0000256" key="1">
    <source>
        <dbReference type="ARBA" id="ARBA00022553"/>
    </source>
</evidence>
<feature type="domain" description="Response regulatory" evidence="4">
    <location>
        <begin position="1"/>
        <end position="98"/>
    </location>
</feature>
<organism evidence="5 6">
    <name type="scientific">Pseudoalteromonas ruthenica</name>
    <dbReference type="NCBI Taxonomy" id="151081"/>
    <lineage>
        <taxon>Bacteria</taxon>
        <taxon>Pseudomonadati</taxon>
        <taxon>Pseudomonadota</taxon>
        <taxon>Gammaproteobacteria</taxon>
        <taxon>Alteromonadales</taxon>
        <taxon>Pseudoalteromonadaceae</taxon>
        <taxon>Pseudoalteromonas</taxon>
    </lineage>
</organism>
<evidence type="ECO:0000259" key="4">
    <source>
        <dbReference type="PROSITE" id="PS50110"/>
    </source>
</evidence>
<dbReference type="EMBL" id="PNCG01000101">
    <property type="protein sequence ID" value="TMP84970.1"/>
    <property type="molecule type" value="Genomic_DNA"/>
</dbReference>
<evidence type="ECO:0000256" key="2">
    <source>
        <dbReference type="ARBA" id="ARBA00023012"/>
    </source>
</evidence>
<keyword evidence="2" id="KW-0902">Two-component regulatory system</keyword>
<dbReference type="Proteomes" id="UP000305874">
    <property type="component" value="Unassembled WGS sequence"/>
</dbReference>
<comment type="caution">
    <text evidence="5">The sequence shown here is derived from an EMBL/GenBank/DDBJ whole genome shotgun (WGS) entry which is preliminary data.</text>
</comment>
<accession>A0A5S3YZ69</accession>
<dbReference type="GO" id="GO:0000160">
    <property type="term" value="P:phosphorelay signal transduction system"/>
    <property type="evidence" value="ECO:0007669"/>
    <property type="project" value="UniProtKB-KW"/>
</dbReference>
<dbReference type="SMART" id="SM00448">
    <property type="entry name" value="REC"/>
    <property type="match status" value="1"/>
</dbReference>
<feature type="modified residue" description="4-aspartylphosphate" evidence="3">
    <location>
        <position position="30"/>
    </location>
</feature>
<dbReference type="AlphaFoldDB" id="A0A5S3YZ69"/>
<dbReference type="InterPro" id="IPR011006">
    <property type="entry name" value="CheY-like_superfamily"/>
</dbReference>
<dbReference type="PANTHER" id="PTHR45339:SF1">
    <property type="entry name" value="HYBRID SIGNAL TRANSDUCTION HISTIDINE KINASE J"/>
    <property type="match status" value="1"/>
</dbReference>
<dbReference type="Gene3D" id="3.40.50.2300">
    <property type="match status" value="1"/>
</dbReference>
<gene>
    <name evidence="5" type="ORF">CWC05_19210</name>
</gene>
<reference evidence="6" key="2">
    <citation type="submission" date="2019-06" db="EMBL/GenBank/DDBJ databases">
        <title>Co-occurence of chitin degradation, pigmentation and bioactivity in marine Pseudoalteromonas.</title>
        <authorList>
            <person name="Sonnenschein E.C."/>
            <person name="Bech P.K."/>
        </authorList>
    </citation>
    <scope>NUCLEOTIDE SEQUENCE [LARGE SCALE GENOMIC DNA]</scope>
    <source>
        <strain evidence="6">S2897</strain>
    </source>
</reference>
<dbReference type="CDD" id="cd17546">
    <property type="entry name" value="REC_hyHK_CKI1_RcsC-like"/>
    <property type="match status" value="1"/>
</dbReference>
<evidence type="ECO:0000256" key="3">
    <source>
        <dbReference type="PROSITE-ProRule" id="PRU00169"/>
    </source>
</evidence>
<dbReference type="PANTHER" id="PTHR45339">
    <property type="entry name" value="HYBRID SIGNAL TRANSDUCTION HISTIDINE KINASE J"/>
    <property type="match status" value="1"/>
</dbReference>
<sequence length="98" mass="10900">MRYEFAFDGEQALARLDQAPDDPFDVILMDCQMPNMDGYQATQAIRQRTSNDKDTHIIALTANAMSGEAKKCYAAGMDDYLAKPIDIKALHKALCKAL</sequence>
<dbReference type="InterPro" id="IPR001789">
    <property type="entry name" value="Sig_transdc_resp-reg_receiver"/>
</dbReference>
<protein>
    <recommendedName>
        <fullName evidence="4">Response regulatory domain-containing protein</fullName>
    </recommendedName>
</protein>
<dbReference type="Pfam" id="PF00072">
    <property type="entry name" value="Response_reg"/>
    <property type="match status" value="1"/>
</dbReference>
<reference evidence="5 6" key="1">
    <citation type="submission" date="2017-12" db="EMBL/GenBank/DDBJ databases">
        <authorList>
            <person name="Paulsen S."/>
            <person name="Gram L.K."/>
        </authorList>
    </citation>
    <scope>NUCLEOTIDE SEQUENCE [LARGE SCALE GENOMIC DNA]</scope>
    <source>
        <strain evidence="5 6">S2897</strain>
    </source>
</reference>
<evidence type="ECO:0000313" key="6">
    <source>
        <dbReference type="Proteomes" id="UP000305874"/>
    </source>
</evidence>